<evidence type="ECO:0000313" key="1">
    <source>
        <dbReference type="EMBL" id="KAF7815329.1"/>
    </source>
</evidence>
<organism evidence="1 2">
    <name type="scientific">Senna tora</name>
    <dbReference type="NCBI Taxonomy" id="362788"/>
    <lineage>
        <taxon>Eukaryota</taxon>
        <taxon>Viridiplantae</taxon>
        <taxon>Streptophyta</taxon>
        <taxon>Embryophyta</taxon>
        <taxon>Tracheophyta</taxon>
        <taxon>Spermatophyta</taxon>
        <taxon>Magnoliopsida</taxon>
        <taxon>eudicotyledons</taxon>
        <taxon>Gunneridae</taxon>
        <taxon>Pentapetalae</taxon>
        <taxon>rosids</taxon>
        <taxon>fabids</taxon>
        <taxon>Fabales</taxon>
        <taxon>Fabaceae</taxon>
        <taxon>Caesalpinioideae</taxon>
        <taxon>Cassia clade</taxon>
        <taxon>Senna</taxon>
    </lineage>
</organism>
<keyword evidence="2" id="KW-1185">Reference proteome</keyword>
<comment type="caution">
    <text evidence="1">The sequence shown here is derived from an EMBL/GenBank/DDBJ whole genome shotgun (WGS) entry which is preliminary data.</text>
</comment>
<proteinExistence type="predicted"/>
<dbReference type="AlphaFoldDB" id="A0A834WFL6"/>
<dbReference type="Proteomes" id="UP000634136">
    <property type="component" value="Unassembled WGS sequence"/>
</dbReference>
<accession>A0A834WFL6</accession>
<sequence length="19" mass="2487">MTNMPFYMRRKREREGVRE</sequence>
<name>A0A834WFL6_9FABA</name>
<dbReference type="EMBL" id="JAAIUW010000009">
    <property type="protein sequence ID" value="KAF7815329.1"/>
    <property type="molecule type" value="Genomic_DNA"/>
</dbReference>
<gene>
    <name evidence="1" type="ORF">G2W53_029298</name>
</gene>
<reference evidence="1" key="1">
    <citation type="submission" date="2020-09" db="EMBL/GenBank/DDBJ databases">
        <title>Genome-Enabled Discovery of Anthraquinone Biosynthesis in Senna tora.</title>
        <authorList>
            <person name="Kang S.-H."/>
            <person name="Pandey R.P."/>
            <person name="Lee C.-M."/>
            <person name="Sim J.-S."/>
            <person name="Jeong J.-T."/>
            <person name="Choi B.-S."/>
            <person name="Jung M."/>
            <person name="Ginzburg D."/>
            <person name="Zhao K."/>
            <person name="Won S.Y."/>
            <person name="Oh T.-J."/>
            <person name="Yu Y."/>
            <person name="Kim N.-H."/>
            <person name="Lee O.R."/>
            <person name="Lee T.-H."/>
            <person name="Bashyal P."/>
            <person name="Kim T.-S."/>
            <person name="Lee W.-H."/>
            <person name="Kawkins C."/>
            <person name="Kim C.-K."/>
            <person name="Kim J.S."/>
            <person name="Ahn B.O."/>
            <person name="Rhee S.Y."/>
            <person name="Sohng J.K."/>
        </authorList>
    </citation>
    <scope>NUCLEOTIDE SEQUENCE</scope>
    <source>
        <tissue evidence="1">Leaf</tissue>
    </source>
</reference>
<protein>
    <submittedName>
        <fullName evidence="1">Uncharacterized protein</fullName>
    </submittedName>
</protein>
<evidence type="ECO:0000313" key="2">
    <source>
        <dbReference type="Proteomes" id="UP000634136"/>
    </source>
</evidence>